<protein>
    <submittedName>
        <fullName evidence="9">ABC transporter ATP-binding protein</fullName>
    </submittedName>
</protein>
<dbReference type="SUPFAM" id="SSF52540">
    <property type="entry name" value="P-loop containing nucleoside triphosphate hydrolases"/>
    <property type="match status" value="1"/>
</dbReference>
<keyword evidence="10" id="KW-1185">Reference proteome</keyword>
<comment type="similarity">
    <text evidence="2">Belongs to the ABC transporter superfamily.</text>
</comment>
<dbReference type="InterPro" id="IPR050388">
    <property type="entry name" value="ABC_Ni/Peptide_Import"/>
</dbReference>
<dbReference type="Pfam" id="PF08352">
    <property type="entry name" value="oligo_HPY"/>
    <property type="match status" value="1"/>
</dbReference>
<dbReference type="InterPro" id="IPR027417">
    <property type="entry name" value="P-loop_NTPase"/>
</dbReference>
<accession>A0ABW2NTR8</accession>
<dbReference type="GO" id="GO:0005524">
    <property type="term" value="F:ATP binding"/>
    <property type="evidence" value="ECO:0007669"/>
    <property type="project" value="UniProtKB-KW"/>
</dbReference>
<sequence length="321" mass="35291">MSELLEIKNLCIGFPHKSGEFTAVRDVSLTIRKNETVAVVGESGSGKSLTSLSVLGLLPENSAVKSGSVLYNGRDVLSFSKKDWQQYRGREVSMIFQDAMALLNPGMKVGRQIAEGLHYHKLMDRSEQRVAVLELLRLVGFADPEHAYHQYPHQLSGGMKQRVMIALAVSCKPKLIIADEPTTALDVTVQKQVLDLLSSYKEETGTSVLLITHDLGVVAEYADRVNVMYRGQIVESSDVYTLFDSPLHPYTKALMASIPAIGSTPERLKSIHDYMVESGGHNGMQFAPATYGASPADEPPSRLVEVEPGHFVRFFREGAVV</sequence>
<proteinExistence type="inferred from homology"/>
<dbReference type="PANTHER" id="PTHR43297">
    <property type="entry name" value="OLIGOPEPTIDE TRANSPORT ATP-BINDING PROTEIN APPD"/>
    <property type="match status" value="1"/>
</dbReference>
<evidence type="ECO:0000313" key="10">
    <source>
        <dbReference type="Proteomes" id="UP001596549"/>
    </source>
</evidence>
<evidence type="ECO:0000256" key="6">
    <source>
        <dbReference type="ARBA" id="ARBA00022840"/>
    </source>
</evidence>
<dbReference type="SMART" id="SM00382">
    <property type="entry name" value="AAA"/>
    <property type="match status" value="1"/>
</dbReference>
<dbReference type="EMBL" id="JBHTCP010000039">
    <property type="protein sequence ID" value="MFC7372413.1"/>
    <property type="molecule type" value="Genomic_DNA"/>
</dbReference>
<dbReference type="CDD" id="cd03257">
    <property type="entry name" value="ABC_NikE_OppD_transporters"/>
    <property type="match status" value="1"/>
</dbReference>
<name>A0ABW2NTR8_9BACL</name>
<comment type="caution">
    <text evidence="9">The sequence shown here is derived from an EMBL/GenBank/DDBJ whole genome shotgun (WGS) entry which is preliminary data.</text>
</comment>
<evidence type="ECO:0000259" key="8">
    <source>
        <dbReference type="PROSITE" id="PS50893"/>
    </source>
</evidence>
<evidence type="ECO:0000256" key="1">
    <source>
        <dbReference type="ARBA" id="ARBA00004202"/>
    </source>
</evidence>
<dbReference type="Pfam" id="PF00005">
    <property type="entry name" value="ABC_tran"/>
    <property type="match status" value="1"/>
</dbReference>
<gene>
    <name evidence="9" type="ORF">ACFQPF_12085</name>
</gene>
<feature type="domain" description="ABC transporter" evidence="8">
    <location>
        <begin position="5"/>
        <end position="255"/>
    </location>
</feature>
<dbReference type="RefSeq" id="WP_379749970.1">
    <property type="nucleotide sequence ID" value="NZ_JBHTCP010000039.1"/>
</dbReference>
<keyword evidence="6 9" id="KW-0067">ATP-binding</keyword>
<evidence type="ECO:0000256" key="5">
    <source>
        <dbReference type="ARBA" id="ARBA00022741"/>
    </source>
</evidence>
<keyword evidence="5" id="KW-0547">Nucleotide-binding</keyword>
<organism evidence="9 10">
    <name type="scientific">Fictibacillus iocasae</name>
    <dbReference type="NCBI Taxonomy" id="2715437"/>
    <lineage>
        <taxon>Bacteria</taxon>
        <taxon>Bacillati</taxon>
        <taxon>Bacillota</taxon>
        <taxon>Bacilli</taxon>
        <taxon>Bacillales</taxon>
        <taxon>Fictibacillaceae</taxon>
        <taxon>Fictibacillus</taxon>
    </lineage>
</organism>
<keyword evidence="4" id="KW-1003">Cell membrane</keyword>
<evidence type="ECO:0000313" key="9">
    <source>
        <dbReference type="EMBL" id="MFC7372413.1"/>
    </source>
</evidence>
<dbReference type="Gene3D" id="3.40.50.300">
    <property type="entry name" value="P-loop containing nucleotide triphosphate hydrolases"/>
    <property type="match status" value="1"/>
</dbReference>
<evidence type="ECO:0000256" key="7">
    <source>
        <dbReference type="ARBA" id="ARBA00023136"/>
    </source>
</evidence>
<keyword evidence="7" id="KW-0472">Membrane</keyword>
<dbReference type="Proteomes" id="UP001596549">
    <property type="component" value="Unassembled WGS sequence"/>
</dbReference>
<dbReference type="PROSITE" id="PS50893">
    <property type="entry name" value="ABC_TRANSPORTER_2"/>
    <property type="match status" value="1"/>
</dbReference>
<comment type="subcellular location">
    <subcellularLocation>
        <location evidence="1">Cell membrane</location>
        <topology evidence="1">Peripheral membrane protein</topology>
    </subcellularLocation>
</comment>
<dbReference type="InterPro" id="IPR013563">
    <property type="entry name" value="Oligopep_ABC_C"/>
</dbReference>
<reference evidence="10" key="1">
    <citation type="journal article" date="2019" name="Int. J. Syst. Evol. Microbiol.">
        <title>The Global Catalogue of Microorganisms (GCM) 10K type strain sequencing project: providing services to taxonomists for standard genome sequencing and annotation.</title>
        <authorList>
            <consortium name="The Broad Institute Genomics Platform"/>
            <consortium name="The Broad Institute Genome Sequencing Center for Infectious Disease"/>
            <person name="Wu L."/>
            <person name="Ma J."/>
        </authorList>
    </citation>
    <scope>NUCLEOTIDE SEQUENCE [LARGE SCALE GENOMIC DNA]</scope>
    <source>
        <strain evidence="10">NBRC 106396</strain>
    </source>
</reference>
<evidence type="ECO:0000256" key="3">
    <source>
        <dbReference type="ARBA" id="ARBA00022448"/>
    </source>
</evidence>
<dbReference type="InterPro" id="IPR017871">
    <property type="entry name" value="ABC_transporter-like_CS"/>
</dbReference>
<evidence type="ECO:0000256" key="4">
    <source>
        <dbReference type="ARBA" id="ARBA00022475"/>
    </source>
</evidence>
<dbReference type="InterPro" id="IPR003439">
    <property type="entry name" value="ABC_transporter-like_ATP-bd"/>
</dbReference>
<dbReference type="InterPro" id="IPR003593">
    <property type="entry name" value="AAA+_ATPase"/>
</dbReference>
<dbReference type="PROSITE" id="PS00211">
    <property type="entry name" value="ABC_TRANSPORTER_1"/>
    <property type="match status" value="1"/>
</dbReference>
<keyword evidence="3" id="KW-0813">Transport</keyword>
<evidence type="ECO:0000256" key="2">
    <source>
        <dbReference type="ARBA" id="ARBA00005417"/>
    </source>
</evidence>
<dbReference type="PANTHER" id="PTHR43297:SF2">
    <property type="entry name" value="DIPEPTIDE TRANSPORT ATP-BINDING PROTEIN DPPD"/>
    <property type="match status" value="1"/>
</dbReference>